<dbReference type="InterPro" id="IPR009045">
    <property type="entry name" value="Zn_M74/Hedgehog-like"/>
</dbReference>
<dbReference type="RefSeq" id="WP_015066993.1">
    <property type="nucleotide sequence ID" value="NZ_CP013928.1"/>
</dbReference>
<reference evidence="1 2" key="1">
    <citation type="submission" date="2015-12" db="EMBL/GenBank/DDBJ databases">
        <title>Intraspecies pangenome expansion in the marine bacterium Alteromonas.</title>
        <authorList>
            <person name="Lopez-Perez M."/>
            <person name="Rodriguez-Valera F."/>
        </authorList>
    </citation>
    <scope>NUCLEOTIDE SEQUENCE [LARGE SCALE GENOMIC DNA]</scope>
    <source>
        <strain evidence="1 2">UM8</strain>
    </source>
</reference>
<evidence type="ECO:0000313" key="2">
    <source>
        <dbReference type="Proteomes" id="UP000061468"/>
    </source>
</evidence>
<accession>A0AAC8XJB4</accession>
<dbReference type="Proteomes" id="UP000061468">
    <property type="component" value="Chromosome"/>
</dbReference>
<gene>
    <name evidence="1" type="ORF">AV942_08660</name>
</gene>
<dbReference type="EMBL" id="CP013928">
    <property type="protein sequence ID" value="AMJ78357.1"/>
    <property type="molecule type" value="Genomic_DNA"/>
</dbReference>
<dbReference type="SUPFAM" id="SSF55166">
    <property type="entry name" value="Hedgehog/DD-peptidase"/>
    <property type="match status" value="1"/>
</dbReference>
<protein>
    <submittedName>
        <fullName evidence="1">Peptidase</fullName>
    </submittedName>
</protein>
<name>A0AAC8XJB4_9ALTE</name>
<evidence type="ECO:0000313" key="1">
    <source>
        <dbReference type="EMBL" id="AMJ78357.1"/>
    </source>
</evidence>
<sequence length="142" mass="16447">MFPYGKTSQARLDTCHVDIQTIFNEVKKYINASIFCGHRGKEDQNKAFADGLSQLKWPHSKHNKIPSLAVDAGPYFVELSNTDWKDELAFAVFAGHVMCIARQLYKDGKITHLLRWGGDWDMDGRSRDERFRDLPHFELYKP</sequence>
<organism evidence="1 2">
    <name type="scientific">Alteromonas mediterranea</name>
    <dbReference type="NCBI Taxonomy" id="314275"/>
    <lineage>
        <taxon>Bacteria</taxon>
        <taxon>Pseudomonadati</taxon>
        <taxon>Pseudomonadota</taxon>
        <taxon>Gammaproteobacteria</taxon>
        <taxon>Alteromonadales</taxon>
        <taxon>Alteromonadaceae</taxon>
        <taxon>Alteromonas/Salinimonas group</taxon>
        <taxon>Alteromonas</taxon>
    </lineage>
</organism>
<dbReference type="AlphaFoldDB" id="A0AAC8XJB4"/>
<proteinExistence type="predicted"/>
<dbReference type="Gene3D" id="3.30.1380.10">
    <property type="match status" value="1"/>
</dbReference>